<dbReference type="InterPro" id="IPR003961">
    <property type="entry name" value="FN3_dom"/>
</dbReference>
<dbReference type="AlphaFoldDB" id="A0A8C3XV18"/>
<feature type="transmembrane region" description="Helical" evidence="1">
    <location>
        <begin position="86"/>
        <end position="108"/>
    </location>
</feature>
<accession>A0A8C3XV18</accession>
<evidence type="ECO:0000313" key="2">
    <source>
        <dbReference type="Ensembl" id="ENSCSRP00000026137.1"/>
    </source>
</evidence>
<keyword evidence="1" id="KW-0812">Transmembrane</keyword>
<dbReference type="CDD" id="cd00063">
    <property type="entry name" value="FN3"/>
    <property type="match status" value="1"/>
</dbReference>
<dbReference type="PANTHER" id="PTHR37361">
    <property type="entry name" value="FIBRONECTIN TYPE III DOMAIN-CONTAINING PROTEIN 9"/>
    <property type="match status" value="1"/>
</dbReference>
<sequence>LNPTWNVTLTSVSVAWSHDHYTCPNEFYGVIYWPSWNRILSGVLRHDFLTLQRLTPSTNYILCCTNFHTMARDAVFPASKMIDLAMVIWLISSVLFIILAMVLLYGCLRMWCKKCKNTSNGPGTSEHISGHAGNAHSWHGVDIETTQIHEFPTLIVTDMFPEIKPERVIHTPLGGTMALLSHRQEAHKL</sequence>
<reference evidence="2" key="1">
    <citation type="submission" date="2025-08" db="UniProtKB">
        <authorList>
            <consortium name="Ensembl"/>
        </authorList>
    </citation>
    <scope>IDENTIFICATION</scope>
</reference>
<organism evidence="2 3">
    <name type="scientific">Chelydra serpentina</name>
    <name type="common">Snapping turtle</name>
    <name type="synonym">Testudo serpentina</name>
    <dbReference type="NCBI Taxonomy" id="8475"/>
    <lineage>
        <taxon>Eukaryota</taxon>
        <taxon>Metazoa</taxon>
        <taxon>Chordata</taxon>
        <taxon>Craniata</taxon>
        <taxon>Vertebrata</taxon>
        <taxon>Euteleostomi</taxon>
        <taxon>Archelosauria</taxon>
        <taxon>Testudinata</taxon>
        <taxon>Testudines</taxon>
        <taxon>Cryptodira</taxon>
        <taxon>Durocryptodira</taxon>
        <taxon>Americhelydia</taxon>
        <taxon>Chelydroidea</taxon>
        <taxon>Chelydridae</taxon>
        <taxon>Chelydra</taxon>
    </lineage>
</organism>
<dbReference type="Ensembl" id="ENSCSRT00000027230.1">
    <property type="protein sequence ID" value="ENSCSRP00000026137.1"/>
    <property type="gene ID" value="ENSCSRG00000019471.1"/>
</dbReference>
<protein>
    <recommendedName>
        <fullName evidence="4">Fibronectin type-III domain-containing protein</fullName>
    </recommendedName>
</protein>
<name>A0A8C3XV18_CHESE</name>
<dbReference type="PANTHER" id="PTHR37361:SF4">
    <property type="entry name" value="FIBRONECTIN TYPE-III DOMAIN-CONTAINING PROTEIN"/>
    <property type="match status" value="1"/>
</dbReference>
<keyword evidence="1" id="KW-0472">Membrane</keyword>
<keyword evidence="3" id="KW-1185">Reference proteome</keyword>
<keyword evidence="1" id="KW-1133">Transmembrane helix</keyword>
<evidence type="ECO:0000313" key="3">
    <source>
        <dbReference type="Proteomes" id="UP000694403"/>
    </source>
</evidence>
<reference evidence="2" key="2">
    <citation type="submission" date="2025-09" db="UniProtKB">
        <authorList>
            <consortium name="Ensembl"/>
        </authorList>
    </citation>
    <scope>IDENTIFICATION</scope>
</reference>
<evidence type="ECO:0000256" key="1">
    <source>
        <dbReference type="SAM" id="Phobius"/>
    </source>
</evidence>
<evidence type="ECO:0008006" key="4">
    <source>
        <dbReference type="Google" id="ProtNLM"/>
    </source>
</evidence>
<proteinExistence type="predicted"/>
<dbReference type="Proteomes" id="UP000694403">
    <property type="component" value="Unplaced"/>
</dbReference>